<sequence length="190" mass="20692">MNGYVYANNNPISYSDPTGLIPLATGGGPEEEAYWKTQDKRLIYDIHRNEWSVANGYRATRAPNKNPLASEEERAAALAAAAERKRQRRIAAAKAKMISAAQELGKIAADELGLTDGFDCFTSGDVGACAATAINVISFAVGGAVGKLHVKYGNPLCRTGQMRRVHVGVRPRRRAGRFDLVKQFWIRPTS</sequence>
<dbReference type="EMBL" id="CP000850">
    <property type="protein sequence ID" value="ABV98849.1"/>
    <property type="molecule type" value="Genomic_DNA"/>
</dbReference>
<name>A8M7H6_SALAI</name>
<gene>
    <name evidence="1" type="ordered locus">Sare_3027</name>
</gene>
<evidence type="ECO:0008006" key="2">
    <source>
        <dbReference type="Google" id="ProtNLM"/>
    </source>
</evidence>
<evidence type="ECO:0000313" key="1">
    <source>
        <dbReference type="EMBL" id="ABV98849.1"/>
    </source>
</evidence>
<dbReference type="HOGENOM" id="CLU_1427068_0_0_11"/>
<proteinExistence type="predicted"/>
<organism evidence="1">
    <name type="scientific">Salinispora arenicola (strain CNS-205)</name>
    <dbReference type="NCBI Taxonomy" id="391037"/>
    <lineage>
        <taxon>Bacteria</taxon>
        <taxon>Bacillati</taxon>
        <taxon>Actinomycetota</taxon>
        <taxon>Actinomycetes</taxon>
        <taxon>Micromonosporales</taxon>
        <taxon>Micromonosporaceae</taxon>
        <taxon>Salinispora</taxon>
    </lineage>
</organism>
<dbReference type="AlphaFoldDB" id="A8M7H6"/>
<reference evidence="1" key="1">
    <citation type="submission" date="2007-10" db="EMBL/GenBank/DDBJ databases">
        <title>Complete sequence of Salinispora arenicola CNS-205.</title>
        <authorList>
            <consortium name="US DOE Joint Genome Institute"/>
            <person name="Copeland A."/>
            <person name="Lucas S."/>
            <person name="Lapidus A."/>
            <person name="Barry K."/>
            <person name="Glavina del Rio T."/>
            <person name="Dalin E."/>
            <person name="Tice H."/>
            <person name="Pitluck S."/>
            <person name="Foster B."/>
            <person name="Schmutz J."/>
            <person name="Larimer F."/>
            <person name="Land M."/>
            <person name="Hauser L."/>
            <person name="Kyrpides N."/>
            <person name="Ivanova N."/>
            <person name="Jensen P.R."/>
            <person name="Moore B.S."/>
            <person name="Penn K."/>
            <person name="Jenkins C."/>
            <person name="Udwary D."/>
            <person name="Xiang L."/>
            <person name="Gontang E."/>
            <person name="Richardson P."/>
        </authorList>
    </citation>
    <scope>NUCLEOTIDE SEQUENCE [LARGE SCALE GENOMIC DNA]</scope>
    <source>
        <strain evidence="1">CNS-205</strain>
    </source>
</reference>
<dbReference type="eggNOG" id="COG3209">
    <property type="taxonomic scope" value="Bacteria"/>
</dbReference>
<accession>A8M7H6</accession>
<dbReference type="STRING" id="391037.Sare_3027"/>
<protein>
    <recommendedName>
        <fullName evidence="2">RHS repeat-associated protein</fullName>
    </recommendedName>
</protein>
<dbReference type="KEGG" id="saq:Sare_3027"/>